<feature type="domain" description="Rhamnogalacturonase A/B/Epimerase-like pectate lyase" evidence="1">
    <location>
        <begin position="49"/>
        <end position="149"/>
    </location>
</feature>
<dbReference type="InterPro" id="IPR024535">
    <property type="entry name" value="RHGA/B-epi-like_pectate_lyase"/>
</dbReference>
<evidence type="ECO:0000259" key="1">
    <source>
        <dbReference type="Pfam" id="PF12708"/>
    </source>
</evidence>
<dbReference type="RefSeq" id="WP_104923231.1">
    <property type="nucleotide sequence ID" value="NZ_CP019062.1"/>
</dbReference>
<dbReference type="OrthoDB" id="6502305at2"/>
<evidence type="ECO:0000313" key="2">
    <source>
        <dbReference type="EMBL" id="AVF35759.1"/>
    </source>
</evidence>
<protein>
    <submittedName>
        <fullName evidence="2">Phage tail protein</fullName>
    </submittedName>
</protein>
<sequence>MIFRNSGLEKCDDPARRHFIKATTLGTLAYFIYIKSAYSSSLNKTITSINVLDFGAKGDGVTDDSQAFQKACDFAEKSGGAKIFIPDPVKNYKLSFPVYLSSNTELYGNGKSTKIVFEDPLFIKGRGGFVIGSSMEANKAYARQWYLQKKNQTTNNPEFKNPSQRQYLRDNPEFLQAEKSIIHDISIEAKFSSHGNDGWGGYGINFVNARDCHAYNIWGVGWTQLIGMGSDVPPETPSNHNCSARNLYVISPDLKRTYYSIGFIANSTNCIIENATQELPITDGTMNGSGVATNLCEDCTIRNIRIPDLGRTVTSEGVLINNSSGCIVEDIHVGNAKTAVSVFYSLADTLNPKKPNYFNEIEGVNCDAVMTVYSKFNIIKNVVSINSNFNIVLRNSNATQNSIFLPPDQVTYSGELLQRLQHDNNFINSQLK</sequence>
<accession>A0A2L1US34</accession>
<dbReference type="Gene3D" id="2.160.20.10">
    <property type="entry name" value="Single-stranded right-handed beta-helix, Pectin lyase-like"/>
    <property type="match status" value="1"/>
</dbReference>
<dbReference type="Pfam" id="PF12708">
    <property type="entry name" value="Pect-lyase_RHGA_epim"/>
    <property type="match status" value="1"/>
</dbReference>
<dbReference type="KEGG" id="rox:BV494_12845"/>
<dbReference type="EMBL" id="CP019062">
    <property type="protein sequence ID" value="AVF35759.1"/>
    <property type="molecule type" value="Genomic_DNA"/>
</dbReference>
<dbReference type="SUPFAM" id="SSF51126">
    <property type="entry name" value="Pectin lyase-like"/>
    <property type="match status" value="1"/>
</dbReference>
<gene>
    <name evidence="2" type="ORF">BV494_12845</name>
</gene>
<reference evidence="3" key="1">
    <citation type="submission" date="2017-01" db="EMBL/GenBank/DDBJ databases">
        <title>Genome sequence of Rouxiella sp. ERMR1:05.</title>
        <authorList>
            <person name="Kumar R."/>
            <person name="Singh D."/>
            <person name="Kumar S."/>
        </authorList>
    </citation>
    <scope>NUCLEOTIDE SEQUENCE [LARGE SCALE GENOMIC DNA]</scope>
    <source>
        <strain evidence="3">ERMR1:05</strain>
    </source>
</reference>
<keyword evidence="3" id="KW-1185">Reference proteome</keyword>
<dbReference type="Proteomes" id="UP000239197">
    <property type="component" value="Chromosome"/>
</dbReference>
<name>A0A2L1US34_9GAMM</name>
<dbReference type="InterPro" id="IPR012334">
    <property type="entry name" value="Pectin_lyas_fold"/>
</dbReference>
<organism evidence="2 3">
    <name type="scientific">Rahnella sikkimica</name>
    <dbReference type="NCBI Taxonomy" id="1805933"/>
    <lineage>
        <taxon>Bacteria</taxon>
        <taxon>Pseudomonadati</taxon>
        <taxon>Pseudomonadota</taxon>
        <taxon>Gammaproteobacteria</taxon>
        <taxon>Enterobacterales</taxon>
        <taxon>Yersiniaceae</taxon>
        <taxon>Rahnella</taxon>
    </lineage>
</organism>
<dbReference type="InterPro" id="IPR011050">
    <property type="entry name" value="Pectin_lyase_fold/virulence"/>
</dbReference>
<evidence type="ECO:0000313" key="3">
    <source>
        <dbReference type="Proteomes" id="UP000239197"/>
    </source>
</evidence>
<proteinExistence type="predicted"/>
<dbReference type="AlphaFoldDB" id="A0A2L1US34"/>